<proteinExistence type="predicted"/>
<feature type="region of interest" description="Disordered" evidence="1">
    <location>
        <begin position="26"/>
        <end position="47"/>
    </location>
</feature>
<protein>
    <submittedName>
        <fullName evidence="2">Uncharacterized protein</fullName>
    </submittedName>
</protein>
<dbReference type="Proteomes" id="UP000018721">
    <property type="component" value="Unassembled WGS sequence"/>
</dbReference>
<dbReference type="eggNOG" id="ENOG502RFEN">
    <property type="taxonomic scope" value="Eukaryota"/>
</dbReference>
<accession>V9FE03</accession>
<name>V9FE03_PHYNI</name>
<feature type="compositionally biased region" description="Basic residues" evidence="1">
    <location>
        <begin position="26"/>
        <end position="43"/>
    </location>
</feature>
<dbReference type="EMBL" id="ANIZ01001092">
    <property type="protein sequence ID" value="ETI49694.1"/>
    <property type="molecule type" value="Genomic_DNA"/>
</dbReference>
<comment type="caution">
    <text evidence="2">The sequence shown here is derived from an EMBL/GenBank/DDBJ whole genome shotgun (WGS) entry which is preliminary data.</text>
</comment>
<dbReference type="HOGENOM" id="CLU_1506298_0_0_1"/>
<evidence type="ECO:0000256" key="1">
    <source>
        <dbReference type="SAM" id="MobiDB-lite"/>
    </source>
</evidence>
<sequence>MGSDDDRPPRGECPECSKLVSKSNMAKHRKVCGKKKPRKSRKAINRDSYVRSKDKILRKRQEYRLADQFRRLSAARRKLAELEPQEIEVEAVERTAWTPVTPSNILYGVSKDPDVFAYFITELRNRCKSRHGRGPTMLSPKELYRAAILELHPDKLTALRNKFGERFEEVATYWSRPTI</sequence>
<dbReference type="AlphaFoldDB" id="V9FE03"/>
<gene>
    <name evidence="2" type="ORF">F443_06496</name>
</gene>
<evidence type="ECO:0000313" key="2">
    <source>
        <dbReference type="EMBL" id="ETI49694.1"/>
    </source>
</evidence>
<keyword evidence="3" id="KW-1185">Reference proteome</keyword>
<reference evidence="2 3" key="1">
    <citation type="submission" date="2013-11" db="EMBL/GenBank/DDBJ databases">
        <title>The Genome Sequence of Phytophthora parasitica P1569.</title>
        <authorList>
            <consortium name="The Broad Institute Genomics Platform"/>
            <person name="Russ C."/>
            <person name="Tyler B."/>
            <person name="Panabieres F."/>
            <person name="Shan W."/>
            <person name="Tripathy S."/>
            <person name="Grunwald N."/>
            <person name="Machado M."/>
            <person name="Johnson C.S."/>
            <person name="Arredondo F."/>
            <person name="Hong C."/>
            <person name="Coffey M."/>
            <person name="Young S.K."/>
            <person name="Zeng Q."/>
            <person name="Gargeya S."/>
            <person name="Fitzgerald M."/>
            <person name="Abouelleil A."/>
            <person name="Alvarado L."/>
            <person name="Chapman S.B."/>
            <person name="Gainer-Dewar J."/>
            <person name="Goldberg J."/>
            <person name="Griggs A."/>
            <person name="Gujja S."/>
            <person name="Hansen M."/>
            <person name="Howarth C."/>
            <person name="Imamovic A."/>
            <person name="Ireland A."/>
            <person name="Larimer J."/>
            <person name="McCowan C."/>
            <person name="Murphy C."/>
            <person name="Pearson M."/>
            <person name="Poon T.W."/>
            <person name="Priest M."/>
            <person name="Roberts A."/>
            <person name="Saif S."/>
            <person name="Shea T."/>
            <person name="Sykes S."/>
            <person name="Wortman J."/>
            <person name="Nusbaum C."/>
            <person name="Birren B."/>
        </authorList>
    </citation>
    <scope>NUCLEOTIDE SEQUENCE [LARGE SCALE GENOMIC DNA]</scope>
    <source>
        <strain evidence="2 3">P1569</strain>
    </source>
</reference>
<evidence type="ECO:0000313" key="3">
    <source>
        <dbReference type="Proteomes" id="UP000018721"/>
    </source>
</evidence>
<organism evidence="2 3">
    <name type="scientific">Phytophthora nicotianae P1569</name>
    <dbReference type="NCBI Taxonomy" id="1317065"/>
    <lineage>
        <taxon>Eukaryota</taxon>
        <taxon>Sar</taxon>
        <taxon>Stramenopiles</taxon>
        <taxon>Oomycota</taxon>
        <taxon>Peronosporomycetes</taxon>
        <taxon>Peronosporales</taxon>
        <taxon>Peronosporaceae</taxon>
        <taxon>Phytophthora</taxon>
    </lineage>
</organism>